<proteinExistence type="predicted"/>
<dbReference type="OrthoDB" id="2804412at2759"/>
<feature type="compositionally biased region" description="Polar residues" evidence="1">
    <location>
        <begin position="286"/>
        <end position="303"/>
    </location>
</feature>
<evidence type="ECO:0000313" key="2">
    <source>
        <dbReference type="EMBL" id="GJE89765.1"/>
    </source>
</evidence>
<dbReference type="Proteomes" id="UP000703269">
    <property type="component" value="Unassembled WGS sequence"/>
</dbReference>
<sequence length="316" mass="34980">MECSSSAVTYAEQLASRGYGLPLWHPEPQAGAFGHAEIGDVGFLSEGRFFRLFNALHSASHPINAYGVPAGFMKLEPNKELLKDDPRAVDPRPICTTSTVYRRAGVGAGVSLNLAGVEASYSFSSSVDRGAIAVLGDYGHQRWYLSNRQFRDYIVAHHASWYAFADDNGYLLSPDAIILVSGWLKTSEWAIATFANFDRSQQIDLHASVGSYASAVFRAANHSVTHMSVEQRSGPQTRLAGHESALPRDQCLFLRYYKLKTRTFGRPKVLLRADAKDIQPLPESIASPQRSYRASDSASSTKTQHSRLRSRLRWPI</sequence>
<evidence type="ECO:0000256" key="1">
    <source>
        <dbReference type="SAM" id="MobiDB-lite"/>
    </source>
</evidence>
<feature type="region of interest" description="Disordered" evidence="1">
    <location>
        <begin position="282"/>
        <end position="316"/>
    </location>
</feature>
<evidence type="ECO:0000313" key="3">
    <source>
        <dbReference type="Proteomes" id="UP000703269"/>
    </source>
</evidence>
<name>A0A9P3G8D0_9APHY</name>
<dbReference type="AlphaFoldDB" id="A0A9P3G8D0"/>
<feature type="compositionally biased region" description="Basic residues" evidence="1">
    <location>
        <begin position="304"/>
        <end position="316"/>
    </location>
</feature>
<gene>
    <name evidence="2" type="ORF">PsYK624_058720</name>
</gene>
<organism evidence="2 3">
    <name type="scientific">Phanerochaete sordida</name>
    <dbReference type="NCBI Taxonomy" id="48140"/>
    <lineage>
        <taxon>Eukaryota</taxon>
        <taxon>Fungi</taxon>
        <taxon>Dikarya</taxon>
        <taxon>Basidiomycota</taxon>
        <taxon>Agaricomycotina</taxon>
        <taxon>Agaricomycetes</taxon>
        <taxon>Polyporales</taxon>
        <taxon>Phanerochaetaceae</taxon>
        <taxon>Phanerochaete</taxon>
    </lineage>
</organism>
<reference evidence="2 3" key="1">
    <citation type="submission" date="2021-08" db="EMBL/GenBank/DDBJ databases">
        <title>Draft Genome Sequence of Phanerochaete sordida strain YK-624.</title>
        <authorList>
            <person name="Mori T."/>
            <person name="Dohra H."/>
            <person name="Suzuki T."/>
            <person name="Kawagishi H."/>
            <person name="Hirai H."/>
        </authorList>
    </citation>
    <scope>NUCLEOTIDE SEQUENCE [LARGE SCALE GENOMIC DNA]</scope>
    <source>
        <strain evidence="2 3">YK-624</strain>
    </source>
</reference>
<keyword evidence="3" id="KW-1185">Reference proteome</keyword>
<comment type="caution">
    <text evidence="2">The sequence shown here is derived from an EMBL/GenBank/DDBJ whole genome shotgun (WGS) entry which is preliminary data.</text>
</comment>
<dbReference type="EMBL" id="BPQB01000014">
    <property type="protein sequence ID" value="GJE89765.1"/>
    <property type="molecule type" value="Genomic_DNA"/>
</dbReference>
<protein>
    <submittedName>
        <fullName evidence="2">Uncharacterized protein</fullName>
    </submittedName>
</protein>
<accession>A0A9P3G8D0</accession>